<dbReference type="CDD" id="cd14797">
    <property type="entry name" value="DUF302"/>
    <property type="match status" value="2"/>
</dbReference>
<feature type="domain" description="DUF302" evidence="2">
    <location>
        <begin position="214"/>
        <end position="276"/>
    </location>
</feature>
<accession>A0A5J4FXY1</accession>
<feature type="signal peptide" evidence="1">
    <location>
        <begin position="1"/>
        <end position="20"/>
    </location>
</feature>
<dbReference type="Pfam" id="PF03625">
    <property type="entry name" value="DUF302"/>
    <property type="match status" value="2"/>
</dbReference>
<evidence type="ECO:0000313" key="3">
    <source>
        <dbReference type="EMBL" id="GEQ86913.1"/>
    </source>
</evidence>
<feature type="domain" description="DUF302" evidence="2">
    <location>
        <begin position="72"/>
        <end position="132"/>
    </location>
</feature>
<feature type="chain" id="PRO_5023924148" description="DUF302 domain-containing protein" evidence="1">
    <location>
        <begin position="21"/>
        <end position="308"/>
    </location>
</feature>
<dbReference type="PANTHER" id="PTHR38342:SF2">
    <property type="entry name" value="INNER MEMBRANE OR EXPORTED"/>
    <property type="match status" value="1"/>
</dbReference>
<keyword evidence="4" id="KW-1185">Reference proteome</keyword>
<evidence type="ECO:0000313" key="4">
    <source>
        <dbReference type="Proteomes" id="UP000326994"/>
    </source>
</evidence>
<dbReference type="SUPFAM" id="SSF103247">
    <property type="entry name" value="TT1751-like"/>
    <property type="match status" value="2"/>
</dbReference>
<protein>
    <recommendedName>
        <fullName evidence="2">DUF302 domain-containing protein</fullName>
    </recommendedName>
</protein>
<dbReference type="EMBL" id="BKCF01000005">
    <property type="protein sequence ID" value="GEQ86913.1"/>
    <property type="molecule type" value="Genomic_DNA"/>
</dbReference>
<dbReference type="AlphaFoldDB" id="A0A5J4FXY1"/>
<dbReference type="Gene3D" id="3.30.310.70">
    <property type="entry name" value="TT1751-like domain"/>
    <property type="match status" value="2"/>
</dbReference>
<dbReference type="PANTHER" id="PTHR38342">
    <property type="entry name" value="SLR5037 PROTEIN"/>
    <property type="match status" value="1"/>
</dbReference>
<comment type="caution">
    <text evidence="3">The sequence shown here is derived from an EMBL/GenBank/DDBJ whole genome shotgun (WGS) entry which is preliminary data.</text>
</comment>
<dbReference type="Proteomes" id="UP000326994">
    <property type="component" value="Unassembled WGS sequence"/>
</dbReference>
<dbReference type="RefSeq" id="WP_151894835.1">
    <property type="nucleotide sequence ID" value="NZ_BKCF01000005.1"/>
</dbReference>
<organism evidence="3 4">
    <name type="scientific">Patiriisocius marinistellae</name>
    <dbReference type="NCBI Taxonomy" id="2494560"/>
    <lineage>
        <taxon>Bacteria</taxon>
        <taxon>Pseudomonadati</taxon>
        <taxon>Bacteroidota</taxon>
        <taxon>Flavobacteriia</taxon>
        <taxon>Flavobacteriales</taxon>
        <taxon>Flavobacteriaceae</taxon>
        <taxon>Patiriisocius</taxon>
    </lineage>
</organism>
<dbReference type="PROSITE" id="PS51257">
    <property type="entry name" value="PROKAR_LIPOPROTEIN"/>
    <property type="match status" value="1"/>
</dbReference>
<dbReference type="InterPro" id="IPR005180">
    <property type="entry name" value="DUF302"/>
</dbReference>
<dbReference type="InterPro" id="IPR035923">
    <property type="entry name" value="TT1751-like_sf"/>
</dbReference>
<evidence type="ECO:0000259" key="2">
    <source>
        <dbReference type="Pfam" id="PF03625"/>
    </source>
</evidence>
<name>A0A5J4FXY1_9FLAO</name>
<keyword evidence="1" id="KW-0732">Signal</keyword>
<proteinExistence type="predicted"/>
<gene>
    <name evidence="3" type="ORF">ULMS_24210</name>
</gene>
<evidence type="ECO:0000256" key="1">
    <source>
        <dbReference type="SAM" id="SignalP"/>
    </source>
</evidence>
<sequence>MKYFLFLTFSLALLSCTSCNKNDDNNGGEVTITTPETRGLGYSLSEKDFSNTYLDLRSALQSNPNISIVAEVNHTQNAQNNGLELPNTRVILFGNPALGTPLMQEDQLAGLDLPQKMLVYENADNNVFVAFNTTTYLSARHDVGSAQTIGQISAALNNIATGVTNGTASENPATSITLNQGISTVVSDNNFNLTYSKLRNSIMENENLTVVAELDHQANAQSVNMELNPTRLIVFGNPNLGTPLMQNKQTTAIDLPQKMLVWEDAQGVVKISYNTPSYLKDRHAINGNDEVINTINTALFNLAENAAN</sequence>
<reference evidence="3 4" key="1">
    <citation type="submission" date="2019-08" db="EMBL/GenBank/DDBJ databases">
        <title>Ulvibacter marinistellae sp. nov., isolated from a starfish, Patiria pectinifera.</title>
        <authorList>
            <person name="Kawano K."/>
            <person name="Ushijima N."/>
            <person name="Kihara M."/>
            <person name="Itoh H."/>
        </authorList>
    </citation>
    <scope>NUCLEOTIDE SEQUENCE [LARGE SCALE GENOMIC DNA]</scope>
    <source>
        <strain evidence="3 4">KK4</strain>
    </source>
</reference>
<dbReference type="OrthoDB" id="9799367at2"/>